<keyword evidence="11" id="KW-0407">Ion channel</keyword>
<feature type="compositionally biased region" description="Polar residues" evidence="12">
    <location>
        <begin position="671"/>
        <end position="682"/>
    </location>
</feature>
<keyword evidence="6" id="KW-0851">Voltage-gated channel</keyword>
<dbReference type="Gene3D" id="1.20.120.350">
    <property type="entry name" value="Voltage-gated potassium channels. Chain C"/>
    <property type="match status" value="1"/>
</dbReference>
<evidence type="ECO:0000313" key="17">
    <source>
        <dbReference type="RefSeq" id="XP_031563375.1"/>
    </source>
</evidence>
<proteinExistence type="predicted"/>
<feature type="compositionally biased region" description="Polar residues" evidence="12">
    <location>
        <begin position="651"/>
        <end position="661"/>
    </location>
</feature>
<dbReference type="GO" id="GO:0008076">
    <property type="term" value="C:voltage-gated potassium channel complex"/>
    <property type="evidence" value="ECO:0007669"/>
    <property type="project" value="InterPro"/>
</dbReference>
<dbReference type="SMART" id="SM00225">
    <property type="entry name" value="BTB"/>
    <property type="match status" value="1"/>
</dbReference>
<feature type="region of interest" description="Disordered" evidence="12">
    <location>
        <begin position="587"/>
        <end position="752"/>
    </location>
</feature>
<evidence type="ECO:0000313" key="15">
    <source>
        <dbReference type="Proteomes" id="UP000515163"/>
    </source>
</evidence>
<dbReference type="GO" id="GO:0001508">
    <property type="term" value="P:action potential"/>
    <property type="evidence" value="ECO:0007669"/>
    <property type="project" value="TreeGrafter"/>
</dbReference>
<evidence type="ECO:0000256" key="12">
    <source>
        <dbReference type="SAM" id="MobiDB-lite"/>
    </source>
</evidence>
<dbReference type="OrthoDB" id="415460at2759"/>
<feature type="transmembrane region" description="Helical" evidence="13">
    <location>
        <begin position="309"/>
        <end position="329"/>
    </location>
</feature>
<dbReference type="Gene3D" id="1.10.287.70">
    <property type="match status" value="1"/>
</dbReference>
<feature type="compositionally biased region" description="Polar residues" evidence="12">
    <location>
        <begin position="452"/>
        <end position="462"/>
    </location>
</feature>
<dbReference type="FunFam" id="1.10.287.70:FF:000002">
    <property type="entry name" value="Potassium voltage-gated channel subfamily a member"/>
    <property type="match status" value="1"/>
</dbReference>
<dbReference type="InterPro" id="IPR003968">
    <property type="entry name" value="K_chnl_volt-dep_Kv"/>
</dbReference>
<dbReference type="InterPro" id="IPR027359">
    <property type="entry name" value="Volt_channel_dom_sf"/>
</dbReference>
<evidence type="ECO:0000256" key="9">
    <source>
        <dbReference type="ARBA" id="ARBA00023065"/>
    </source>
</evidence>
<evidence type="ECO:0000256" key="4">
    <source>
        <dbReference type="ARBA" id="ARBA00022692"/>
    </source>
</evidence>
<evidence type="ECO:0000256" key="10">
    <source>
        <dbReference type="ARBA" id="ARBA00023136"/>
    </source>
</evidence>
<name>A0A6P8IDC2_ACTTE</name>
<feature type="region of interest" description="Disordered" evidence="12">
    <location>
        <begin position="497"/>
        <end position="554"/>
    </location>
</feature>
<keyword evidence="15" id="KW-1185">Reference proteome</keyword>
<dbReference type="InterPro" id="IPR003974">
    <property type="entry name" value="K_chnl_volt-dep_Kv3"/>
</dbReference>
<feature type="compositionally biased region" description="Basic and acidic residues" evidence="12">
    <location>
        <begin position="590"/>
        <end position="609"/>
    </location>
</feature>
<evidence type="ECO:0000256" key="7">
    <source>
        <dbReference type="ARBA" id="ARBA00022958"/>
    </source>
</evidence>
<feature type="transmembrane region" description="Helical" evidence="13">
    <location>
        <begin position="372"/>
        <end position="392"/>
    </location>
</feature>
<dbReference type="FunFam" id="3.30.710.10:FF:000002">
    <property type="entry name" value="Potassium voltage-gated channel subfamily C member 2"/>
    <property type="match status" value="1"/>
</dbReference>
<evidence type="ECO:0000256" key="6">
    <source>
        <dbReference type="ARBA" id="ARBA00022882"/>
    </source>
</evidence>
<accession>A0A6P8IDC2</accession>
<protein>
    <submittedName>
        <fullName evidence="16 17">Potassium voltage-gated channel subfamily C member 1-like</fullName>
    </submittedName>
</protein>
<comment type="subcellular location">
    <subcellularLocation>
        <location evidence="1">Membrane</location>
        <topology evidence="1">Multi-pass membrane protein</topology>
    </subcellularLocation>
</comment>
<dbReference type="GO" id="GO:0005251">
    <property type="term" value="F:delayed rectifier potassium channel activity"/>
    <property type="evidence" value="ECO:0007669"/>
    <property type="project" value="TreeGrafter"/>
</dbReference>
<dbReference type="PRINTS" id="PR00169">
    <property type="entry name" value="KCHANNEL"/>
</dbReference>
<dbReference type="PANTHER" id="PTHR11537">
    <property type="entry name" value="VOLTAGE-GATED POTASSIUM CHANNEL"/>
    <property type="match status" value="1"/>
</dbReference>
<dbReference type="GO" id="GO:0051260">
    <property type="term" value="P:protein homooligomerization"/>
    <property type="evidence" value="ECO:0007669"/>
    <property type="project" value="InterPro"/>
</dbReference>
<feature type="transmembrane region" description="Helical" evidence="13">
    <location>
        <begin position="221"/>
        <end position="240"/>
    </location>
</feature>
<keyword evidence="9" id="KW-0406">Ion transport</keyword>
<keyword evidence="4 13" id="KW-0812">Transmembrane</keyword>
<dbReference type="GeneID" id="116298934"/>
<keyword evidence="5" id="KW-0631">Potassium channel</keyword>
<dbReference type="RefSeq" id="XP_031563375.1">
    <property type="nucleotide sequence ID" value="XM_031707515.1"/>
</dbReference>
<keyword evidence="3" id="KW-0633">Potassium transport</keyword>
<evidence type="ECO:0000256" key="13">
    <source>
        <dbReference type="SAM" id="Phobius"/>
    </source>
</evidence>
<dbReference type="AlphaFoldDB" id="A0A6P8IDC2"/>
<organism evidence="15 17">
    <name type="scientific">Actinia tenebrosa</name>
    <name type="common">Australian red waratah sea anemone</name>
    <dbReference type="NCBI Taxonomy" id="6105"/>
    <lineage>
        <taxon>Eukaryota</taxon>
        <taxon>Metazoa</taxon>
        <taxon>Cnidaria</taxon>
        <taxon>Anthozoa</taxon>
        <taxon>Hexacorallia</taxon>
        <taxon>Actiniaria</taxon>
        <taxon>Actiniidae</taxon>
        <taxon>Actinia</taxon>
    </lineage>
</organism>
<dbReference type="InterPro" id="IPR011333">
    <property type="entry name" value="SKP1/BTB/POZ_sf"/>
</dbReference>
<dbReference type="InterPro" id="IPR000210">
    <property type="entry name" value="BTB/POZ_dom"/>
</dbReference>
<dbReference type="RefSeq" id="XP_031563374.1">
    <property type="nucleotide sequence ID" value="XM_031707514.1"/>
</dbReference>
<dbReference type="KEGG" id="aten:116298934"/>
<evidence type="ECO:0000259" key="14">
    <source>
        <dbReference type="SMART" id="SM00225"/>
    </source>
</evidence>
<evidence type="ECO:0000256" key="11">
    <source>
        <dbReference type="ARBA" id="ARBA00023303"/>
    </source>
</evidence>
<feature type="domain" description="BTB" evidence="14">
    <location>
        <begin position="16"/>
        <end position="117"/>
    </location>
</feature>
<feature type="compositionally biased region" description="Basic and acidic residues" evidence="12">
    <location>
        <begin position="511"/>
        <end position="521"/>
    </location>
</feature>
<evidence type="ECO:0000256" key="2">
    <source>
        <dbReference type="ARBA" id="ARBA00022448"/>
    </source>
</evidence>
<dbReference type="InterPro" id="IPR028325">
    <property type="entry name" value="VG_K_chnl"/>
</dbReference>
<evidence type="ECO:0000256" key="1">
    <source>
        <dbReference type="ARBA" id="ARBA00004141"/>
    </source>
</evidence>
<keyword evidence="7" id="KW-0630">Potassium</keyword>
<dbReference type="Pfam" id="PF02214">
    <property type="entry name" value="BTB_2"/>
    <property type="match status" value="1"/>
</dbReference>
<gene>
    <name evidence="16 17" type="primary">LOC116298934</name>
</gene>
<sequence length="752" mass="84976">MDFSRTDCQNKGGDKSRIIINVGGFRHETNITTLQNIPDTRLAWIAENSASSDEAGAIEYFFDRHPTAFAQVLNFYRTGKLHCPPEMCGPMYEEELIFWGIDEKQMEPCCWGKYTQHREAEENLKAFVGPGFEDLRSPDGFIGQHLGSHGSLDEGLSRWKKWQPRIWEILEEPHSSKLAKGVSYMSCIFITVSIAMFCATTMPAMKKNKALVMGKLQELDYIEYICSIFFCIEFLMRLIFCPSKLRFIKGIMNWIDFVAVVPFFLSKITDDQIVRILVVIRVLRLFRFIKLSYGLQIIVQTLKASSHELILLLLMLLIPVVMFSSIVYYAEFMIQKDKSHFRSIPDSFWWCLITMTTIGYGDMTPDTWPGKVIGGACAICGVLIVALPISVIGNNFNLYYAHAQARLKLPTKHRRLVLGGVPGLLSKQQELSSRRKKKTKQSNVDYELCTSDDLSSTMSSPQHMPRRARSDLNPDHIHFRESEKDALLDAARDLPPRRRQRANFENLIAFKPDKDGKDNFRNGDIPSSTVPEEKETLLSQGRAGSSKDIDDTDDASFPVLNVTNNPIDEHLDDGEGIILPAISASSEYSKQLESKDSDKTDKDDTRDSEPSNLNQNDKLYPSSGLRSKRKLSLSDSKLSSNHRDEDDTPQRCPSDTDTNKLSAKFKELQPPRTQSVPGSKSPLNPEKKILANGNCSTGDANQDLPGEDNFIPRDRTTTFPYLPDYVNKGRRKGLSVAPSTSKDDPDFLETKI</sequence>
<feature type="transmembrane region" description="Helical" evidence="13">
    <location>
        <begin position="181"/>
        <end position="200"/>
    </location>
</feature>
<reference evidence="16 17" key="1">
    <citation type="submission" date="2025-04" db="UniProtKB">
        <authorList>
            <consortium name="RefSeq"/>
        </authorList>
    </citation>
    <scope>IDENTIFICATION</scope>
    <source>
        <tissue evidence="16 17">Tentacle</tissue>
    </source>
</reference>
<dbReference type="SUPFAM" id="SSF54695">
    <property type="entry name" value="POZ domain"/>
    <property type="match status" value="1"/>
</dbReference>
<dbReference type="Gene3D" id="3.30.710.10">
    <property type="entry name" value="Potassium Channel Kv1.1, Chain A"/>
    <property type="match status" value="1"/>
</dbReference>
<evidence type="ECO:0000256" key="3">
    <source>
        <dbReference type="ARBA" id="ARBA00022538"/>
    </source>
</evidence>
<dbReference type="PRINTS" id="PR01498">
    <property type="entry name" value="SHAWCHANNEL"/>
</dbReference>
<dbReference type="InterPro" id="IPR005821">
    <property type="entry name" value="Ion_trans_dom"/>
</dbReference>
<keyword evidence="10 13" id="KW-0472">Membrane</keyword>
<keyword evidence="2" id="KW-0813">Transport</keyword>
<evidence type="ECO:0000256" key="8">
    <source>
        <dbReference type="ARBA" id="ARBA00022989"/>
    </source>
</evidence>
<evidence type="ECO:0000313" key="16">
    <source>
        <dbReference type="RefSeq" id="XP_031563374.1"/>
    </source>
</evidence>
<feature type="compositionally biased region" description="Basic and acidic residues" evidence="12">
    <location>
        <begin position="741"/>
        <end position="752"/>
    </location>
</feature>
<feature type="region of interest" description="Disordered" evidence="12">
    <location>
        <begin position="451"/>
        <end position="470"/>
    </location>
</feature>
<dbReference type="InterPro" id="IPR003131">
    <property type="entry name" value="T1-type_BTB"/>
</dbReference>
<dbReference type="FunFam" id="1.20.120.350:FF:000091">
    <property type="entry name" value="Predicted protein"/>
    <property type="match status" value="1"/>
</dbReference>
<dbReference type="SUPFAM" id="SSF81324">
    <property type="entry name" value="Voltage-gated potassium channels"/>
    <property type="match status" value="1"/>
</dbReference>
<evidence type="ECO:0000256" key="5">
    <source>
        <dbReference type="ARBA" id="ARBA00022826"/>
    </source>
</evidence>
<dbReference type="PRINTS" id="PR01491">
    <property type="entry name" value="KVCHANNEL"/>
</dbReference>
<dbReference type="Pfam" id="PF00520">
    <property type="entry name" value="Ion_trans"/>
    <property type="match status" value="1"/>
</dbReference>
<keyword evidence="8 13" id="KW-1133">Transmembrane helix</keyword>
<dbReference type="Proteomes" id="UP000515163">
    <property type="component" value="Unplaced"/>
</dbReference>
<dbReference type="PANTHER" id="PTHR11537:SF252">
    <property type="entry name" value="POTASSIUM VOLTAGE-GATED CHANNEL PROTEIN SHAW"/>
    <property type="match status" value="1"/>
</dbReference>